<dbReference type="InterPro" id="IPR035093">
    <property type="entry name" value="RelE/ParE_toxin_dom_sf"/>
</dbReference>
<gene>
    <name evidence="1" type="ORF">SAMN05216402_2062</name>
</gene>
<proteinExistence type="predicted"/>
<protein>
    <submittedName>
        <fullName evidence="1">Proteic killer suppression protein</fullName>
    </submittedName>
</protein>
<dbReference type="SUPFAM" id="SSF143011">
    <property type="entry name" value="RelE-like"/>
    <property type="match status" value="1"/>
</dbReference>
<dbReference type="Gene3D" id="3.30.2310.20">
    <property type="entry name" value="RelE-like"/>
    <property type="match status" value="1"/>
</dbReference>
<accession>A0ABY0TH31</accession>
<reference evidence="1 2" key="1">
    <citation type="submission" date="2016-10" db="EMBL/GenBank/DDBJ databases">
        <authorList>
            <person name="Varghese N."/>
            <person name="Submissions S."/>
        </authorList>
    </citation>
    <scope>NUCLEOTIDE SEQUENCE [LARGE SCALE GENOMIC DNA]</scope>
    <source>
        <strain evidence="1 2">Nl1</strain>
    </source>
</reference>
<evidence type="ECO:0000313" key="1">
    <source>
        <dbReference type="EMBL" id="SDQ73247.1"/>
    </source>
</evidence>
<organism evidence="1 2">
    <name type="scientific">Nitrosospira multiformis</name>
    <dbReference type="NCBI Taxonomy" id="1231"/>
    <lineage>
        <taxon>Bacteria</taxon>
        <taxon>Pseudomonadati</taxon>
        <taxon>Pseudomonadota</taxon>
        <taxon>Betaproteobacteria</taxon>
        <taxon>Nitrosomonadales</taxon>
        <taxon>Nitrosomonadaceae</taxon>
        <taxon>Nitrosospira</taxon>
    </lineage>
</organism>
<dbReference type="Proteomes" id="UP000183471">
    <property type="component" value="Unassembled WGS sequence"/>
</dbReference>
<dbReference type="PANTHER" id="PTHR40266">
    <property type="entry name" value="TOXIN HIGB-1"/>
    <property type="match status" value="1"/>
</dbReference>
<comment type="caution">
    <text evidence="1">The sequence shown here is derived from an EMBL/GenBank/DDBJ whole genome shotgun (WGS) entry which is preliminary data.</text>
</comment>
<sequence length="93" mass="10914">MLLSFKDKETEEFWLTGKSRKLPSALKIRAYARLQTLHAAGDIKDLLVPPGNQLEKLKGERRAEHSIRINKQWRICFIWKDGDAHDVKIEDYH</sequence>
<dbReference type="InterPro" id="IPR007711">
    <property type="entry name" value="HigB-1"/>
</dbReference>
<name>A0ABY0TH31_9PROT</name>
<evidence type="ECO:0000313" key="2">
    <source>
        <dbReference type="Proteomes" id="UP000183471"/>
    </source>
</evidence>
<dbReference type="PANTHER" id="PTHR40266:SF2">
    <property type="entry name" value="TOXIN HIGB-1"/>
    <property type="match status" value="1"/>
</dbReference>
<keyword evidence="2" id="KW-1185">Reference proteome</keyword>
<dbReference type="EMBL" id="FNKY01000001">
    <property type="protein sequence ID" value="SDQ73247.1"/>
    <property type="molecule type" value="Genomic_DNA"/>
</dbReference>
<dbReference type="Pfam" id="PF05015">
    <property type="entry name" value="HigB-like_toxin"/>
    <property type="match status" value="1"/>
</dbReference>